<proteinExistence type="predicted"/>
<gene>
    <name evidence="2" type="ORF">KIN20_022128</name>
</gene>
<evidence type="ECO:0000313" key="2">
    <source>
        <dbReference type="EMBL" id="KAJ1362539.1"/>
    </source>
</evidence>
<dbReference type="PROSITE" id="PS50942">
    <property type="entry name" value="ENTH"/>
    <property type="match status" value="1"/>
</dbReference>
<sequence length="51" mass="5918">MSEISDLTNNPMAIAGIMFIIWNRSSDPGRNWRHVFKGLYYLIFQSSVKIV</sequence>
<dbReference type="InterPro" id="IPR008942">
    <property type="entry name" value="ENTH_VHS"/>
</dbReference>
<reference evidence="2" key="1">
    <citation type="submission" date="2021-06" db="EMBL/GenBank/DDBJ databases">
        <title>Parelaphostrongylus tenuis whole genome reference sequence.</title>
        <authorList>
            <person name="Garwood T.J."/>
            <person name="Larsen P.A."/>
            <person name="Fountain-Jones N.M."/>
            <person name="Garbe J.R."/>
            <person name="Macchietto M.G."/>
            <person name="Kania S.A."/>
            <person name="Gerhold R.W."/>
            <person name="Richards J.E."/>
            <person name="Wolf T.M."/>
        </authorList>
    </citation>
    <scope>NUCLEOTIDE SEQUENCE</scope>
    <source>
        <strain evidence="2">MNPRO001-30</strain>
        <tissue evidence="2">Meninges</tissue>
    </source>
</reference>
<keyword evidence="3" id="KW-1185">Reference proteome</keyword>
<feature type="non-terminal residue" evidence="2">
    <location>
        <position position="51"/>
    </location>
</feature>
<protein>
    <recommendedName>
        <fullName evidence="1">ENTH domain-containing protein</fullName>
    </recommendedName>
</protein>
<dbReference type="InterPro" id="IPR013809">
    <property type="entry name" value="ENTH"/>
</dbReference>
<dbReference type="EMBL" id="JAHQIW010004471">
    <property type="protein sequence ID" value="KAJ1362539.1"/>
    <property type="molecule type" value="Genomic_DNA"/>
</dbReference>
<feature type="domain" description="ENTH" evidence="1">
    <location>
        <begin position="1"/>
        <end position="51"/>
    </location>
</feature>
<evidence type="ECO:0000259" key="1">
    <source>
        <dbReference type="PROSITE" id="PS50942"/>
    </source>
</evidence>
<comment type="caution">
    <text evidence="2">The sequence shown here is derived from an EMBL/GenBank/DDBJ whole genome shotgun (WGS) entry which is preliminary data.</text>
</comment>
<dbReference type="Pfam" id="PF01417">
    <property type="entry name" value="ENTH"/>
    <property type="match status" value="1"/>
</dbReference>
<name>A0AAD5N8N3_PARTN</name>
<organism evidence="2 3">
    <name type="scientific">Parelaphostrongylus tenuis</name>
    <name type="common">Meningeal worm</name>
    <dbReference type="NCBI Taxonomy" id="148309"/>
    <lineage>
        <taxon>Eukaryota</taxon>
        <taxon>Metazoa</taxon>
        <taxon>Ecdysozoa</taxon>
        <taxon>Nematoda</taxon>
        <taxon>Chromadorea</taxon>
        <taxon>Rhabditida</taxon>
        <taxon>Rhabditina</taxon>
        <taxon>Rhabditomorpha</taxon>
        <taxon>Strongyloidea</taxon>
        <taxon>Metastrongylidae</taxon>
        <taxon>Parelaphostrongylus</taxon>
    </lineage>
</organism>
<evidence type="ECO:0000313" key="3">
    <source>
        <dbReference type="Proteomes" id="UP001196413"/>
    </source>
</evidence>
<accession>A0AAD5N8N3</accession>
<dbReference type="Gene3D" id="1.25.40.90">
    <property type="match status" value="1"/>
</dbReference>
<dbReference type="SUPFAM" id="SSF48464">
    <property type="entry name" value="ENTH/VHS domain"/>
    <property type="match status" value="1"/>
</dbReference>
<dbReference type="AlphaFoldDB" id="A0AAD5N8N3"/>
<dbReference type="Proteomes" id="UP001196413">
    <property type="component" value="Unassembled WGS sequence"/>
</dbReference>